<keyword evidence="2" id="KW-0645">Protease</keyword>
<dbReference type="CDD" id="cd06232">
    <property type="entry name" value="M14-like"/>
    <property type="match status" value="1"/>
</dbReference>
<keyword evidence="2" id="KW-0378">Hydrolase</keyword>
<dbReference type="STRING" id="1884381.SAMN05518846_109195"/>
<organism evidence="2 3">
    <name type="scientific">Brevibacillus centrosporus</name>
    <dbReference type="NCBI Taxonomy" id="54910"/>
    <lineage>
        <taxon>Bacteria</taxon>
        <taxon>Bacillati</taxon>
        <taxon>Bacillota</taxon>
        <taxon>Bacilli</taxon>
        <taxon>Bacillales</taxon>
        <taxon>Paenibacillaceae</taxon>
        <taxon>Brevibacillus</taxon>
    </lineage>
</organism>
<dbReference type="Gene3D" id="3.40.630.10">
    <property type="entry name" value="Zn peptidases"/>
    <property type="match status" value="1"/>
</dbReference>
<sequence length="1158" mass="131685">MRTSTIWSNDGIFFSLNDNASPKGIRNRMTVPSQRSSWESAAMVELAGRIGLHLPDLPLPVYENLFAEDRLDSHSAGEMPADQRHFHLVLGHEWNWLTDILGDRIHALEPYRQNEQQENGILQVIPEEEGTILVVTGTSPLMTLHAARALVAESFDYKSLLQNGHVLLAAKQGSGPREARPENRRQPSFYSLHNLFTTEGIYQRKEGELLPTLDVSLSVNRAAQEETVAFIELGARLAQAAGAVCFPLTHTLGETAASERFVVEIDTAVEEKENQQKLQLSNQKRSLKLISHSDHLVAFTRDILDEGLEPLDSWKKDTWRHRFSQLKSSSPDVAIRAQLGMQAFTLHQADEIQTLHVPEHLFSPVELWQTYVGDREKDRSVSLQMEKEEPIWAAEWKDAGELEEIQAYLLGQIEKLQAGINPVGSLELEVTTTCSEPTFHEWSQQLQSKIHEQWGLLLRFVYRDANKSGLNWAMQEVLPHIQELAGIDRVELRARAFQPGEKHLDLVHRFLQELYPLDSILANALDLSLEQISLKLMEDAAAPMFSVAAFDQSGREIEAWRWEGWVESLPYMPGQPKKGNVMIPFAGIRIYEGATGNEIASKSFPTNPYRFWKWYQDSVLPQVLEQVGSNPGVPKFSRLECHVGMDAVEKKLPHLEENSSVLEALHEDIYFYTLHAMHDHGKRVGDPEWDAPGGILPFMHVESGAKPWASVALYAFPSEHWVWYTNHEQQREVIHPPAPELFAEARITEQTSADGRLAFSFEGVGEPRLEKECGEWLAAAACSAQPILQNAPNLQEKKSIWEDVFVNEDVQGWLDERVGHIPGSVTPIDFSLNGSWIWLVELFAQGKAGKSSSRLEKHGLYKPTFFINARHHANEVSSTNAALQMIEKLSVEPALLESVNLVIVPLENVDGAALHAEMAKESPCWKLHAARYNACGLEFAKYRFQEGVSFGESRVYPKVWERWAPDIVLDDHGIPSHEWIQPFSGYNSPPRFPVSYWIPSARMYTIWRELTEATHEQRIAYESLRSYLTKRLDEDQEIAADNKSWLQTYRRWGNDFDKVHFPIELSNGSIAYTRDSPINRSSHDLIERFPEWVTADLMTEVNDETVYGKELAACRHAHHVVHQAIADWMKDRPIEVRVCQEKWADGVTRIGLQRTRPL</sequence>
<gene>
    <name evidence="2" type="ORF">SAMN05518846_109195</name>
</gene>
<reference evidence="3" key="1">
    <citation type="submission" date="2016-10" db="EMBL/GenBank/DDBJ databases">
        <authorList>
            <person name="Varghese N."/>
            <person name="Submissions S."/>
        </authorList>
    </citation>
    <scope>NUCLEOTIDE SEQUENCE [LARGE SCALE GENOMIC DNA]</scope>
    <source>
        <strain evidence="3">OK042</strain>
    </source>
</reference>
<dbReference type="SUPFAM" id="SSF53187">
    <property type="entry name" value="Zn-dependent exopeptidases"/>
    <property type="match status" value="1"/>
</dbReference>
<dbReference type="Pfam" id="PF00246">
    <property type="entry name" value="Peptidase_M14"/>
    <property type="match status" value="1"/>
</dbReference>
<dbReference type="GO" id="GO:0008270">
    <property type="term" value="F:zinc ion binding"/>
    <property type="evidence" value="ECO:0007669"/>
    <property type="project" value="InterPro"/>
</dbReference>
<keyword evidence="2" id="KW-0121">Carboxypeptidase</keyword>
<name>A0A1I3XE56_9BACL</name>
<dbReference type="EMBL" id="FORT01000009">
    <property type="protein sequence ID" value="SFK17837.1"/>
    <property type="molecule type" value="Genomic_DNA"/>
</dbReference>
<evidence type="ECO:0000259" key="1">
    <source>
        <dbReference type="Pfam" id="PF00246"/>
    </source>
</evidence>
<proteinExistence type="predicted"/>
<dbReference type="Proteomes" id="UP000198915">
    <property type="component" value="Unassembled WGS sequence"/>
</dbReference>
<dbReference type="GO" id="GO:0006508">
    <property type="term" value="P:proteolysis"/>
    <property type="evidence" value="ECO:0007669"/>
    <property type="project" value="InterPro"/>
</dbReference>
<keyword evidence="3" id="KW-1185">Reference proteome</keyword>
<dbReference type="RefSeq" id="WP_092270279.1">
    <property type="nucleotide sequence ID" value="NZ_FORT01000009.1"/>
</dbReference>
<evidence type="ECO:0000313" key="3">
    <source>
        <dbReference type="Proteomes" id="UP000198915"/>
    </source>
</evidence>
<dbReference type="AlphaFoldDB" id="A0A1I3XE56"/>
<accession>A0A1I3XE56</accession>
<dbReference type="GO" id="GO:0004181">
    <property type="term" value="F:metallocarboxypeptidase activity"/>
    <property type="evidence" value="ECO:0007669"/>
    <property type="project" value="InterPro"/>
</dbReference>
<protein>
    <submittedName>
        <fullName evidence="2">Zinc carboxypeptidase</fullName>
    </submittedName>
</protein>
<feature type="domain" description="Peptidase M14" evidence="1">
    <location>
        <begin position="813"/>
        <end position="930"/>
    </location>
</feature>
<dbReference type="InterPro" id="IPR000834">
    <property type="entry name" value="Peptidase_M14"/>
</dbReference>
<evidence type="ECO:0000313" key="2">
    <source>
        <dbReference type="EMBL" id="SFK17837.1"/>
    </source>
</evidence>